<sequence length="43" mass="4762">MPGCSQEHPTLYARRAGKFMFLSGKCLCSKDCLEVCSTNCCLE</sequence>
<accession>A6J866</accession>
<name>A6J866_RAT</name>
<evidence type="ECO:0000313" key="2">
    <source>
        <dbReference type="Proteomes" id="UP000234681"/>
    </source>
</evidence>
<dbReference type="AlphaFoldDB" id="A6J866"/>
<organism evidence="1 2">
    <name type="scientific">Rattus norvegicus</name>
    <name type="common">Rat</name>
    <dbReference type="NCBI Taxonomy" id="10116"/>
    <lineage>
        <taxon>Eukaryota</taxon>
        <taxon>Metazoa</taxon>
        <taxon>Chordata</taxon>
        <taxon>Craniata</taxon>
        <taxon>Vertebrata</taxon>
        <taxon>Euteleostomi</taxon>
        <taxon>Mammalia</taxon>
        <taxon>Eutheria</taxon>
        <taxon>Euarchontoglires</taxon>
        <taxon>Glires</taxon>
        <taxon>Rodentia</taxon>
        <taxon>Myomorpha</taxon>
        <taxon>Muroidea</taxon>
        <taxon>Muridae</taxon>
        <taxon>Murinae</taxon>
        <taxon>Rattus</taxon>
    </lineage>
</organism>
<evidence type="ECO:0000313" key="1">
    <source>
        <dbReference type="EMBL" id="EDM10441.1"/>
    </source>
</evidence>
<proteinExistence type="predicted"/>
<protein>
    <submittedName>
        <fullName evidence="1">RCG55233</fullName>
    </submittedName>
</protein>
<gene>
    <name evidence="1" type="ORF">rCG_55233</name>
</gene>
<dbReference type="EMBL" id="CH473978">
    <property type="protein sequence ID" value="EDM10441.1"/>
    <property type="molecule type" value="Genomic_DNA"/>
</dbReference>
<dbReference type="Proteomes" id="UP000234681">
    <property type="component" value="Chromosome 5"/>
</dbReference>
<reference evidence="1 2" key="1">
    <citation type="submission" date="2005-09" db="EMBL/GenBank/DDBJ databases">
        <authorList>
            <person name="Mural R.J."/>
            <person name="Li P.W."/>
            <person name="Adams M.D."/>
            <person name="Amanatides P.G."/>
            <person name="Baden-Tillson H."/>
            <person name="Barnstead M."/>
            <person name="Chin S.H."/>
            <person name="Dew I."/>
            <person name="Evans C.A."/>
            <person name="Ferriera S."/>
            <person name="Flanigan M."/>
            <person name="Fosler C."/>
            <person name="Glodek A."/>
            <person name="Gu Z."/>
            <person name="Holt R.A."/>
            <person name="Jennings D."/>
            <person name="Kraft C.L."/>
            <person name="Lu F."/>
            <person name="Nguyen T."/>
            <person name="Nusskern D.R."/>
            <person name="Pfannkoch C.M."/>
            <person name="Sitter C."/>
            <person name="Sutton G.G."/>
            <person name="Venter J.C."/>
            <person name="Wang Z."/>
            <person name="Woodage T."/>
            <person name="Zheng X.H."/>
            <person name="Zhong F."/>
        </authorList>
    </citation>
    <scope>NUCLEOTIDE SEQUENCE [LARGE SCALE GENOMIC DNA]</scope>
    <source>
        <strain>BN</strain>
        <strain evidence="2">Sprague-Dawley</strain>
    </source>
</reference>